<evidence type="ECO:0000313" key="2">
    <source>
        <dbReference type="Proteomes" id="UP000220768"/>
    </source>
</evidence>
<evidence type="ECO:0000313" key="1">
    <source>
        <dbReference type="EMBL" id="PDT05741.1"/>
    </source>
</evidence>
<dbReference type="Proteomes" id="UP000220768">
    <property type="component" value="Unassembled WGS sequence"/>
</dbReference>
<sequence>MIASTVETQSRHLVVSTQAGLLFARLFGINPQLHWLDRGSRMRRAGFEEALKGFQEFRHLVSKFRFFASGCCLTLDLGINGNIRDLVGWSGKAPQYKGFRYFSRDCGPREFDTRRGKNRAVTENHSISWPLLCAVFEKARSGL</sequence>
<organism evidence="1 2">
    <name type="scientific">Rhizobium chutanense</name>
    <dbReference type="NCBI Taxonomy" id="2035448"/>
    <lineage>
        <taxon>Bacteria</taxon>
        <taxon>Pseudomonadati</taxon>
        <taxon>Pseudomonadota</taxon>
        <taxon>Alphaproteobacteria</taxon>
        <taxon>Hyphomicrobiales</taxon>
        <taxon>Rhizobiaceae</taxon>
        <taxon>Rhizobium/Agrobacterium group</taxon>
        <taxon>Rhizobium</taxon>
    </lineage>
</organism>
<comment type="caution">
    <text evidence="1">The sequence shown here is derived from an EMBL/GenBank/DDBJ whole genome shotgun (WGS) entry which is preliminary data.</text>
</comment>
<reference evidence="1 2" key="1">
    <citation type="submission" date="2017-09" db="EMBL/GenBank/DDBJ databases">
        <title>Comparative genomics of rhizobia isolated from Phaseolus vulgaris in China.</title>
        <authorList>
            <person name="Tong W."/>
        </authorList>
    </citation>
    <scope>NUCLEOTIDE SEQUENCE [LARGE SCALE GENOMIC DNA]</scope>
    <source>
        <strain evidence="1 2">C5</strain>
    </source>
</reference>
<gene>
    <name evidence="1" type="ORF">CO666_03820</name>
</gene>
<accession>A0A2A6JHL9</accession>
<keyword evidence="2" id="KW-1185">Reference proteome</keyword>
<name>A0A2A6JHL9_9HYPH</name>
<dbReference type="EMBL" id="NWSV01000002">
    <property type="protein sequence ID" value="PDT05741.1"/>
    <property type="molecule type" value="Genomic_DNA"/>
</dbReference>
<protein>
    <submittedName>
        <fullName evidence="1">Uncharacterized protein</fullName>
    </submittedName>
</protein>
<proteinExistence type="predicted"/>
<dbReference type="AlphaFoldDB" id="A0A2A6JHL9"/>